<feature type="transmembrane region" description="Helical" evidence="1">
    <location>
        <begin position="6"/>
        <end position="25"/>
    </location>
</feature>
<gene>
    <name evidence="2" type="ORF">LCPAC401_02920</name>
</gene>
<sequence length="446" mass="48954">MDGPTTLQIFFILIIILVLVLVVVFRNSLFISDEDTYGDYETYFTGSCESETCGQFEGTKVIIQKCVPNEITGRGCLYPDGTMRYNSITTITPCSRQCVTYRWMLQSESKCSLPTDECVSPGTVGSKTSTFICVAADDEGPNECTSSNLNPSNPFQQFFLGDTYDLTKSCTDFPNSVCNTSTCVFDPVLNTSPNCVTQSNPPFDILKEGVFYPSLGQISMIGCSTELIDADDIVNRTVPPNYNPFICPNKCATPCRSFPFPGVVMLDDLDFLYGNLFLARIPGVGYVAPSKGLVTSSLNVIDNVPLEFYLFSQTREGCTQDEIEFSTAAIFTIGAREDNLYQLIVTVNTSYIGWLTSNGEWTQALNIYAGPGISSDQADSFQVELLGESRISIKASSGDSINIPSTDGVDRSFDDLELVVFSPTTDFTDRFRCNLNPSLDHSSDTI</sequence>
<evidence type="ECO:0000256" key="1">
    <source>
        <dbReference type="SAM" id="Phobius"/>
    </source>
</evidence>
<keyword evidence="1" id="KW-0812">Transmembrane</keyword>
<organism evidence="2">
    <name type="scientific">Pithovirus LCPAC401</name>
    <dbReference type="NCBI Taxonomy" id="2506595"/>
    <lineage>
        <taxon>Viruses</taxon>
        <taxon>Pithoviruses</taxon>
    </lineage>
</organism>
<accession>A0A481Z9T5</accession>
<keyword evidence="1" id="KW-1133">Transmembrane helix</keyword>
<proteinExistence type="predicted"/>
<reference evidence="2" key="1">
    <citation type="journal article" date="2019" name="MBio">
        <title>Virus Genomes from Deep Sea Sediments Expand the Ocean Megavirome and Support Independent Origins of Viral Gigantism.</title>
        <authorList>
            <person name="Backstrom D."/>
            <person name="Yutin N."/>
            <person name="Jorgensen S.L."/>
            <person name="Dharamshi J."/>
            <person name="Homa F."/>
            <person name="Zaremba-Niedwiedzka K."/>
            <person name="Spang A."/>
            <person name="Wolf Y.I."/>
            <person name="Koonin E.V."/>
            <person name="Ettema T.J."/>
        </authorList>
    </citation>
    <scope>NUCLEOTIDE SEQUENCE</scope>
</reference>
<name>A0A481Z9T5_9VIRU</name>
<protein>
    <recommendedName>
        <fullName evidence="3">Transmembrane protein</fullName>
    </recommendedName>
</protein>
<dbReference type="EMBL" id="MK500579">
    <property type="protein sequence ID" value="QBK92654.1"/>
    <property type="molecule type" value="Genomic_DNA"/>
</dbReference>
<evidence type="ECO:0008006" key="3">
    <source>
        <dbReference type="Google" id="ProtNLM"/>
    </source>
</evidence>
<evidence type="ECO:0000313" key="2">
    <source>
        <dbReference type="EMBL" id="QBK92654.1"/>
    </source>
</evidence>
<keyword evidence="1" id="KW-0472">Membrane</keyword>